<evidence type="ECO:0000256" key="5">
    <source>
        <dbReference type="ARBA" id="ARBA00039767"/>
    </source>
</evidence>
<evidence type="ECO:0000256" key="6">
    <source>
        <dbReference type="ARBA" id="ARBA00045223"/>
    </source>
</evidence>
<dbReference type="SUPFAM" id="SSF51556">
    <property type="entry name" value="Metallo-dependent hydrolases"/>
    <property type="match status" value="1"/>
</dbReference>
<reference evidence="8" key="2">
    <citation type="submission" date="2025-08" db="UniProtKB">
        <authorList>
            <consortium name="Ensembl"/>
        </authorList>
    </citation>
    <scope>IDENTIFICATION</scope>
</reference>
<protein>
    <recommendedName>
        <fullName evidence="5">Deoxyribonuclease TATDN1</fullName>
    </recommendedName>
</protein>
<dbReference type="InterPro" id="IPR032466">
    <property type="entry name" value="Metal_Hydrolase"/>
</dbReference>
<dbReference type="GO" id="GO:0004518">
    <property type="term" value="F:nuclease activity"/>
    <property type="evidence" value="ECO:0007669"/>
    <property type="project" value="UniProtKB-KW"/>
</dbReference>
<evidence type="ECO:0000313" key="9">
    <source>
        <dbReference type="Proteomes" id="UP000694542"/>
    </source>
</evidence>
<evidence type="ECO:0000256" key="2">
    <source>
        <dbReference type="ARBA" id="ARBA00022722"/>
    </source>
</evidence>
<feature type="region of interest" description="Disordered" evidence="7">
    <location>
        <begin position="99"/>
        <end position="125"/>
    </location>
</feature>
<dbReference type="Ensembl" id="ENSCAFT00040034779.1">
    <property type="protein sequence ID" value="ENSCAFP00040030283.1"/>
    <property type="gene ID" value="ENSCAFG00040018799.1"/>
</dbReference>
<evidence type="ECO:0000256" key="7">
    <source>
        <dbReference type="SAM" id="MobiDB-lite"/>
    </source>
</evidence>
<evidence type="ECO:0000256" key="4">
    <source>
        <dbReference type="ARBA" id="ARBA00022801"/>
    </source>
</evidence>
<accession>A0A8C0T311</accession>
<dbReference type="Proteomes" id="UP000694542">
    <property type="component" value="Chromosome 1"/>
</dbReference>
<comment type="function">
    <text evidence="6">Deoxyribonuclease which catalyzes (in vitro) the decatenation of kinetoplast DNA, which are circular DNA catenated to each other, producing linear DNA molecules. Plays an important role in chromosomal segregation and cell cycle progression during eye development probably via its DNA decatenation activity.</text>
</comment>
<evidence type="ECO:0000256" key="3">
    <source>
        <dbReference type="ARBA" id="ARBA00022723"/>
    </source>
</evidence>
<dbReference type="Pfam" id="PF01026">
    <property type="entry name" value="TatD_DNase"/>
    <property type="match status" value="1"/>
</dbReference>
<dbReference type="PANTHER" id="PTHR10060">
    <property type="entry name" value="TATD FAMILY DEOXYRIBONUCLEASE"/>
    <property type="match status" value="1"/>
</dbReference>
<dbReference type="InterPro" id="IPR050891">
    <property type="entry name" value="TatD-type_Hydrolase"/>
</dbReference>
<evidence type="ECO:0000256" key="1">
    <source>
        <dbReference type="ARBA" id="ARBA00009275"/>
    </source>
</evidence>
<feature type="compositionally biased region" description="Polar residues" evidence="7">
    <location>
        <begin position="116"/>
        <end position="125"/>
    </location>
</feature>
<keyword evidence="4" id="KW-0378">Hydrolase</keyword>
<dbReference type="Gene3D" id="3.20.20.140">
    <property type="entry name" value="Metal-dependent hydrolases"/>
    <property type="match status" value="1"/>
</dbReference>
<organism evidence="8 9">
    <name type="scientific">Canis lupus familiaris</name>
    <name type="common">Dog</name>
    <name type="synonym">Canis familiaris</name>
    <dbReference type="NCBI Taxonomy" id="9615"/>
    <lineage>
        <taxon>Eukaryota</taxon>
        <taxon>Metazoa</taxon>
        <taxon>Chordata</taxon>
        <taxon>Craniata</taxon>
        <taxon>Vertebrata</taxon>
        <taxon>Euteleostomi</taxon>
        <taxon>Mammalia</taxon>
        <taxon>Eutheria</taxon>
        <taxon>Laurasiatheria</taxon>
        <taxon>Carnivora</taxon>
        <taxon>Caniformia</taxon>
        <taxon>Canidae</taxon>
        <taxon>Canis</taxon>
    </lineage>
</organism>
<keyword evidence="2" id="KW-0540">Nuclease</keyword>
<proteinExistence type="inferred from homology"/>
<name>A0A8C0T311_CANLF</name>
<evidence type="ECO:0000313" key="8">
    <source>
        <dbReference type="Ensembl" id="ENSCAFP00040030283.1"/>
    </source>
</evidence>
<dbReference type="InterPro" id="IPR001130">
    <property type="entry name" value="TatD-like"/>
</dbReference>
<dbReference type="GO" id="GO:0016788">
    <property type="term" value="F:hydrolase activity, acting on ester bonds"/>
    <property type="evidence" value="ECO:0007669"/>
    <property type="project" value="InterPro"/>
</dbReference>
<dbReference type="PANTHER" id="PTHR10060:SF15">
    <property type="entry name" value="DEOXYRIBONUCLEASE TATDN1"/>
    <property type="match status" value="1"/>
</dbReference>
<reference evidence="8" key="1">
    <citation type="submission" date="2018-10" db="EMBL/GenBank/DDBJ databases">
        <title>De novo assembly of a Great Dane genome.</title>
        <authorList>
            <person name="Kidd J.M."/>
            <person name="Pendleton A.L."/>
            <person name="Shen F."/>
            <person name="Emery S."/>
        </authorList>
    </citation>
    <scope>NUCLEOTIDE SEQUENCE [LARGE SCALE GENOMIC DNA]</scope>
    <source>
        <strain evidence="8">Great Dane</strain>
    </source>
</reference>
<sequence>MSRFKFVDIGKHLTDPMFRGIYRGEQTKLPMFLHCWNSHDEFLDIMERNRDLCVGGAVHSFDGTKEAGAFLIDLDLYIGFFFKILKIYLLMRDTQREAEPQAEGEAGSMQGARCGTRSQDPRITT</sequence>
<dbReference type="GO" id="GO:0046872">
    <property type="term" value="F:metal ion binding"/>
    <property type="evidence" value="ECO:0007669"/>
    <property type="project" value="UniProtKB-KW"/>
</dbReference>
<comment type="similarity">
    <text evidence="1">Belongs to the metallo-dependent hydrolases superfamily. TatD-type hydrolase family.</text>
</comment>
<dbReference type="AlphaFoldDB" id="A0A8C0T311"/>
<keyword evidence="3" id="KW-0479">Metal-binding</keyword>